<comment type="similarity">
    <text evidence="1">Belongs to the peptidase M42 family.</text>
</comment>
<comment type="caution">
    <text evidence="6">The sequence shown here is derived from an EMBL/GenBank/DDBJ whole genome shotgun (WGS) entry which is preliminary data.</text>
</comment>
<sequence length="216" mass="22466">MRAIARIIVAAAVMGGMIAPVFASAPPNFAALSRIVAVSGYEQQLSAAIAHQLDALHPHTDNLGDVWVTVGSGSPHRLIVAAIDQPGYVVSGITAQGYLRVQRLPQREPNPVFDTLRFAQPAYVVTPKGLLNGGFAGLSIHLAPGRLDPPSMSHIDNLYLDIGAHSAAEARAAGADILDPVRLAQAPMTIGADDEAGAAAGDRFGWEALLEAAQGL</sequence>
<proteinExistence type="inferred from homology"/>
<evidence type="ECO:0000256" key="2">
    <source>
        <dbReference type="ARBA" id="ARBA00022438"/>
    </source>
</evidence>
<name>T1CDS1_9ZZZZ</name>
<keyword evidence="3" id="KW-0645">Protease</keyword>
<keyword evidence="5" id="KW-0378">Hydrolase</keyword>
<dbReference type="InterPro" id="IPR051464">
    <property type="entry name" value="Peptidase_M42_aminopept"/>
</dbReference>
<keyword evidence="4" id="KW-0479">Metal-binding</keyword>
<evidence type="ECO:0000256" key="1">
    <source>
        <dbReference type="ARBA" id="ARBA00006272"/>
    </source>
</evidence>
<keyword evidence="2" id="KW-0031">Aminopeptidase</keyword>
<dbReference type="InterPro" id="IPR023367">
    <property type="entry name" value="Peptidase_M42_dom2"/>
</dbReference>
<protein>
    <submittedName>
        <fullName evidence="6">Sgc region protein SgcX</fullName>
    </submittedName>
</protein>
<evidence type="ECO:0000256" key="3">
    <source>
        <dbReference type="ARBA" id="ARBA00022670"/>
    </source>
</evidence>
<dbReference type="EMBL" id="AUZX01000549">
    <property type="protein sequence ID" value="EQD80602.1"/>
    <property type="molecule type" value="Genomic_DNA"/>
</dbReference>
<dbReference type="AlphaFoldDB" id="T1CDS1"/>
<feature type="non-terminal residue" evidence="6">
    <location>
        <position position="216"/>
    </location>
</feature>
<dbReference type="InterPro" id="IPR008007">
    <property type="entry name" value="Peptidase_M42"/>
</dbReference>
<dbReference type="Pfam" id="PF05343">
    <property type="entry name" value="Peptidase_M42"/>
    <property type="match status" value="1"/>
</dbReference>
<reference evidence="6" key="1">
    <citation type="submission" date="2013-08" db="EMBL/GenBank/DDBJ databases">
        <authorList>
            <person name="Mendez C."/>
            <person name="Richter M."/>
            <person name="Ferrer M."/>
            <person name="Sanchez J."/>
        </authorList>
    </citation>
    <scope>NUCLEOTIDE SEQUENCE</scope>
</reference>
<dbReference type="PANTHER" id="PTHR32481:SF0">
    <property type="entry name" value="AMINOPEPTIDASE YPDE-RELATED"/>
    <property type="match status" value="1"/>
</dbReference>
<dbReference type="Gene3D" id="2.40.30.40">
    <property type="entry name" value="Peptidase M42, domain 2"/>
    <property type="match status" value="1"/>
</dbReference>
<dbReference type="SUPFAM" id="SSF53187">
    <property type="entry name" value="Zn-dependent exopeptidases"/>
    <property type="match status" value="1"/>
</dbReference>
<gene>
    <name evidence="6" type="ORF">B1A_00720</name>
</gene>
<accession>T1CDS1</accession>
<dbReference type="GO" id="GO:0004177">
    <property type="term" value="F:aminopeptidase activity"/>
    <property type="evidence" value="ECO:0007669"/>
    <property type="project" value="UniProtKB-KW"/>
</dbReference>
<dbReference type="PANTHER" id="PTHR32481">
    <property type="entry name" value="AMINOPEPTIDASE"/>
    <property type="match status" value="1"/>
</dbReference>
<reference evidence="6" key="2">
    <citation type="journal article" date="2014" name="ISME J.">
        <title>Microbial stratification in low pH oxic and suboxic macroscopic growths along an acid mine drainage.</title>
        <authorList>
            <person name="Mendez-Garcia C."/>
            <person name="Mesa V."/>
            <person name="Sprenger R.R."/>
            <person name="Richter M."/>
            <person name="Diez M.S."/>
            <person name="Solano J."/>
            <person name="Bargiela R."/>
            <person name="Golyshina O.V."/>
            <person name="Manteca A."/>
            <person name="Ramos J.L."/>
            <person name="Gallego J.R."/>
            <person name="Llorente I."/>
            <person name="Martins Dos Santos V.A."/>
            <person name="Jensen O.N."/>
            <person name="Pelaez A.I."/>
            <person name="Sanchez J."/>
            <person name="Ferrer M."/>
        </authorList>
    </citation>
    <scope>NUCLEOTIDE SEQUENCE</scope>
</reference>
<dbReference type="SUPFAM" id="SSF101821">
    <property type="entry name" value="Aminopeptidase/glucanase lid domain"/>
    <property type="match status" value="1"/>
</dbReference>
<evidence type="ECO:0000256" key="5">
    <source>
        <dbReference type="ARBA" id="ARBA00022801"/>
    </source>
</evidence>
<evidence type="ECO:0000256" key="4">
    <source>
        <dbReference type="ARBA" id="ARBA00022723"/>
    </source>
</evidence>
<dbReference type="GO" id="GO:0006508">
    <property type="term" value="P:proteolysis"/>
    <property type="evidence" value="ECO:0007669"/>
    <property type="project" value="UniProtKB-KW"/>
</dbReference>
<evidence type="ECO:0000313" key="6">
    <source>
        <dbReference type="EMBL" id="EQD80602.1"/>
    </source>
</evidence>
<dbReference type="GO" id="GO:0046872">
    <property type="term" value="F:metal ion binding"/>
    <property type="evidence" value="ECO:0007669"/>
    <property type="project" value="UniProtKB-KW"/>
</dbReference>
<organism evidence="6">
    <name type="scientific">mine drainage metagenome</name>
    <dbReference type="NCBI Taxonomy" id="410659"/>
    <lineage>
        <taxon>unclassified sequences</taxon>
        <taxon>metagenomes</taxon>
        <taxon>ecological metagenomes</taxon>
    </lineage>
</organism>